<dbReference type="EMBL" id="CP120370">
    <property type="protein sequence ID" value="WEX81490.1"/>
    <property type="molecule type" value="Genomic_DNA"/>
</dbReference>
<dbReference type="Gene3D" id="1.10.287.470">
    <property type="entry name" value="Helix hairpin bin"/>
    <property type="match status" value="1"/>
</dbReference>
<reference evidence="2 3" key="1">
    <citation type="submission" date="2023-03" db="EMBL/GenBank/DDBJ databases">
        <authorList>
            <person name="Kaur S."/>
            <person name="Espinosa-Saiz D."/>
            <person name="Velazquez E."/>
            <person name="Menendez E."/>
            <person name="diCenzo G.C."/>
        </authorList>
    </citation>
    <scope>NUCLEOTIDE SEQUENCE [LARGE SCALE GENOMIC DNA]</scope>
    <source>
        <strain evidence="2 3">LMG 27395</strain>
    </source>
</reference>
<dbReference type="RefSeq" id="WP_280732243.1">
    <property type="nucleotide sequence ID" value="NZ_CP120367.1"/>
</dbReference>
<dbReference type="Proteomes" id="UP001235547">
    <property type="component" value="Chromosome 2"/>
</dbReference>
<accession>A0ABY8CVX6</accession>
<proteinExistence type="predicted"/>
<protein>
    <submittedName>
        <fullName evidence="2">Biotin/lipoyl-binding protein</fullName>
    </submittedName>
</protein>
<evidence type="ECO:0000313" key="3">
    <source>
        <dbReference type="Proteomes" id="UP001235547"/>
    </source>
</evidence>
<gene>
    <name evidence="2" type="ORF">PYH38_000914</name>
</gene>
<name>A0ABY8CVX6_9HYPH</name>
<keyword evidence="1" id="KW-0472">Membrane</keyword>
<dbReference type="PANTHER" id="PTHR30469">
    <property type="entry name" value="MULTIDRUG RESISTANCE PROTEIN MDTA"/>
    <property type="match status" value="1"/>
</dbReference>
<sequence>MNTTTEYDRKLADTLRSLSLEPVTDEFEPPKRSSRRLLILGCVLALVTATSFVVLALHRPDAAERIKTVLFAAPKTAGNPAVSYKDADASSEHAKMQQKAREGAQSAVPTSVLVTRDVTGSGYVVAPHFTTVYSKYEGRIVGVAVDVGDKVEAGQVLVTLDDASARLSLEEARAANISAELVLASRQIDLAQARSSLDRVKVLSARDAASKQQLEDACAAWERAASNVIAPPSGIRPNMAARIRIPVILPNPDDHHGDTVK</sequence>
<dbReference type="SUPFAM" id="SSF111369">
    <property type="entry name" value="HlyD-like secretion proteins"/>
    <property type="match status" value="1"/>
</dbReference>
<feature type="transmembrane region" description="Helical" evidence="1">
    <location>
        <begin position="37"/>
        <end position="57"/>
    </location>
</feature>
<keyword evidence="1" id="KW-0812">Transmembrane</keyword>
<dbReference type="PANTHER" id="PTHR30469:SF15">
    <property type="entry name" value="HLYD FAMILY OF SECRETION PROTEINS"/>
    <property type="match status" value="1"/>
</dbReference>
<organism evidence="2 3">
    <name type="scientific">Sinorhizobium numidicum</name>
    <dbReference type="NCBI Taxonomy" id="680248"/>
    <lineage>
        <taxon>Bacteria</taxon>
        <taxon>Pseudomonadati</taxon>
        <taxon>Pseudomonadota</taxon>
        <taxon>Alphaproteobacteria</taxon>
        <taxon>Hyphomicrobiales</taxon>
        <taxon>Rhizobiaceae</taxon>
        <taxon>Sinorhizobium/Ensifer group</taxon>
        <taxon>Sinorhizobium</taxon>
    </lineage>
</organism>
<dbReference type="Gene3D" id="2.40.50.100">
    <property type="match status" value="1"/>
</dbReference>
<evidence type="ECO:0000313" key="2">
    <source>
        <dbReference type="EMBL" id="WEX81490.1"/>
    </source>
</evidence>
<evidence type="ECO:0000256" key="1">
    <source>
        <dbReference type="SAM" id="Phobius"/>
    </source>
</evidence>
<keyword evidence="1" id="KW-1133">Transmembrane helix</keyword>
<keyword evidence="3" id="KW-1185">Reference proteome</keyword>